<comment type="caution">
    <text evidence="3">The sequence shown here is derived from an EMBL/GenBank/DDBJ whole genome shotgun (WGS) entry which is preliminary data.</text>
</comment>
<dbReference type="AlphaFoldDB" id="A0A9W8RN78"/>
<name>A0A9W8RN78_9HYPO</name>
<accession>A0A9W8RN78</accession>
<sequence length="113" mass="12905">MKASLAYLVTLLACGAFASPSPGTSEPGHLFSRGYYELMRLTMLQSKSNGHYDDAVRSKSNDDDDDDSDDEEEEEEEEEEKEKDMRLRKYHLELDERPYDGRPSYNGRPYGVG</sequence>
<reference evidence="3" key="1">
    <citation type="submission" date="2022-09" db="EMBL/GenBank/DDBJ databases">
        <title>Fusarium specimens isolated from Avocado Roots.</title>
        <authorList>
            <person name="Stajich J."/>
            <person name="Roper C."/>
            <person name="Heimlech-Rivalta G."/>
        </authorList>
    </citation>
    <scope>NUCLEOTIDE SEQUENCE</scope>
    <source>
        <strain evidence="3">CF00136</strain>
    </source>
</reference>
<evidence type="ECO:0000313" key="3">
    <source>
        <dbReference type="EMBL" id="KAJ4246516.1"/>
    </source>
</evidence>
<evidence type="ECO:0000256" key="1">
    <source>
        <dbReference type="SAM" id="MobiDB-lite"/>
    </source>
</evidence>
<feature type="compositionally biased region" description="Acidic residues" evidence="1">
    <location>
        <begin position="62"/>
        <end position="81"/>
    </location>
</feature>
<feature type="signal peptide" evidence="2">
    <location>
        <begin position="1"/>
        <end position="18"/>
    </location>
</feature>
<evidence type="ECO:0000256" key="2">
    <source>
        <dbReference type="SAM" id="SignalP"/>
    </source>
</evidence>
<proteinExistence type="predicted"/>
<protein>
    <submittedName>
        <fullName evidence="3">Uncharacterized protein</fullName>
    </submittedName>
</protein>
<feature type="compositionally biased region" description="Basic and acidic residues" evidence="1">
    <location>
        <begin position="50"/>
        <end position="61"/>
    </location>
</feature>
<keyword evidence="2" id="KW-0732">Signal</keyword>
<organism evidence="3 4">
    <name type="scientific">Fusarium torreyae</name>
    <dbReference type="NCBI Taxonomy" id="1237075"/>
    <lineage>
        <taxon>Eukaryota</taxon>
        <taxon>Fungi</taxon>
        <taxon>Dikarya</taxon>
        <taxon>Ascomycota</taxon>
        <taxon>Pezizomycotina</taxon>
        <taxon>Sordariomycetes</taxon>
        <taxon>Hypocreomycetidae</taxon>
        <taxon>Hypocreales</taxon>
        <taxon>Nectriaceae</taxon>
        <taxon>Fusarium</taxon>
    </lineage>
</organism>
<feature type="region of interest" description="Disordered" evidence="1">
    <location>
        <begin position="48"/>
        <end position="113"/>
    </location>
</feature>
<feature type="chain" id="PRO_5040778029" evidence="2">
    <location>
        <begin position="19"/>
        <end position="113"/>
    </location>
</feature>
<dbReference type="Proteomes" id="UP001152049">
    <property type="component" value="Unassembled WGS sequence"/>
</dbReference>
<evidence type="ECO:0000313" key="4">
    <source>
        <dbReference type="Proteomes" id="UP001152049"/>
    </source>
</evidence>
<keyword evidence="4" id="KW-1185">Reference proteome</keyword>
<feature type="compositionally biased region" description="Basic and acidic residues" evidence="1">
    <location>
        <begin position="82"/>
        <end position="100"/>
    </location>
</feature>
<gene>
    <name evidence="3" type="ORF">NW762_013456</name>
</gene>
<dbReference type="EMBL" id="JAOQAZ010000042">
    <property type="protein sequence ID" value="KAJ4246516.1"/>
    <property type="molecule type" value="Genomic_DNA"/>
</dbReference>